<comment type="caution">
    <text evidence="1">The sequence shown here is derived from an EMBL/GenBank/DDBJ whole genome shotgun (WGS) entry which is preliminary data.</text>
</comment>
<dbReference type="PANTHER" id="PTHR28360">
    <property type="entry name" value="DYNACTIN SUBUNIT 3"/>
    <property type="match status" value="1"/>
</dbReference>
<dbReference type="Proteomes" id="UP001162031">
    <property type="component" value="Unassembled WGS sequence"/>
</dbReference>
<proteinExistence type="predicted"/>
<protein>
    <submittedName>
        <fullName evidence="1">Uncharacterized protein</fullName>
    </submittedName>
</protein>
<dbReference type="GO" id="GO:0005869">
    <property type="term" value="C:dynactin complex"/>
    <property type="evidence" value="ECO:0007669"/>
    <property type="project" value="InterPro"/>
</dbReference>
<gene>
    <name evidence="1" type="ORF">HBR001_LOCUS355</name>
</gene>
<evidence type="ECO:0000313" key="1">
    <source>
        <dbReference type="EMBL" id="CAI5709846.1"/>
    </source>
</evidence>
<sequence length="176" mass="19243">MDILESREASLRSKVLGASTSPPAASALTDRLLRLHSQLDHLSAAVPGSTKLRELYEEHSGQLQLASAGVFANQNSRPGDELKRAAILGSADHLQQISAHLQQLQRLTSVLDQLRAPDERDQEKLTAIEAKTGLQSERALALHSRVNSVLATYQQMVLVLSEKCVEYSALLDQLQV</sequence>
<reference evidence="1" key="1">
    <citation type="submission" date="2022-12" db="EMBL/GenBank/DDBJ databases">
        <authorList>
            <person name="Webb A."/>
        </authorList>
    </citation>
    <scope>NUCLEOTIDE SEQUENCE</scope>
    <source>
        <strain evidence="1">Hp1</strain>
    </source>
</reference>
<dbReference type="AlphaFoldDB" id="A0AAV0SWQ6"/>
<dbReference type="InterPro" id="IPR009991">
    <property type="entry name" value="DCTN3"/>
</dbReference>
<organism evidence="1 2">
    <name type="scientific">Hyaloperonospora brassicae</name>
    <name type="common">Brassica downy mildew</name>
    <name type="synonym">Peronospora brassicae</name>
    <dbReference type="NCBI Taxonomy" id="162125"/>
    <lineage>
        <taxon>Eukaryota</taxon>
        <taxon>Sar</taxon>
        <taxon>Stramenopiles</taxon>
        <taxon>Oomycota</taxon>
        <taxon>Peronosporomycetes</taxon>
        <taxon>Peronosporales</taxon>
        <taxon>Peronosporaceae</taxon>
        <taxon>Hyaloperonospora</taxon>
    </lineage>
</organism>
<name>A0AAV0SWQ6_HYABA</name>
<dbReference type="GO" id="GO:0061640">
    <property type="term" value="P:cytoskeleton-dependent cytokinesis"/>
    <property type="evidence" value="ECO:0007669"/>
    <property type="project" value="InterPro"/>
</dbReference>
<keyword evidence="2" id="KW-1185">Reference proteome</keyword>
<accession>A0AAV0SWQ6</accession>
<dbReference type="PANTHER" id="PTHR28360:SF1">
    <property type="entry name" value="DYNACTIN SUBUNIT 3"/>
    <property type="match status" value="1"/>
</dbReference>
<evidence type="ECO:0000313" key="2">
    <source>
        <dbReference type="Proteomes" id="UP001162031"/>
    </source>
</evidence>
<dbReference type="EMBL" id="CANTFL010000040">
    <property type="protein sequence ID" value="CAI5709846.1"/>
    <property type="molecule type" value="Genomic_DNA"/>
</dbReference>
<dbReference type="Pfam" id="PF07426">
    <property type="entry name" value="Dynactin_p22"/>
    <property type="match status" value="1"/>
</dbReference>